<proteinExistence type="predicted"/>
<dbReference type="KEGG" id="pbar:105426670"/>
<dbReference type="PANTHER" id="PTHR28640:SF1">
    <property type="entry name" value="ADP-RIBOSYLATION FACTOR-LIKE PROTEIN 6-INTERACTING PROTEIN 6"/>
    <property type="match status" value="1"/>
</dbReference>
<dbReference type="InterPro" id="IPR029383">
    <property type="entry name" value="ARL6IP6"/>
</dbReference>
<protein>
    <submittedName>
        <fullName evidence="3">Uncharacterized protein LOC105426670</fullName>
    </submittedName>
</protein>
<organism evidence="2 3">
    <name type="scientific">Pogonomyrmex barbatus</name>
    <name type="common">red harvester ant</name>
    <dbReference type="NCBI Taxonomy" id="144034"/>
    <lineage>
        <taxon>Eukaryota</taxon>
        <taxon>Metazoa</taxon>
        <taxon>Ecdysozoa</taxon>
        <taxon>Arthropoda</taxon>
        <taxon>Hexapoda</taxon>
        <taxon>Insecta</taxon>
        <taxon>Pterygota</taxon>
        <taxon>Neoptera</taxon>
        <taxon>Endopterygota</taxon>
        <taxon>Hymenoptera</taxon>
        <taxon>Apocrita</taxon>
        <taxon>Aculeata</taxon>
        <taxon>Formicoidea</taxon>
        <taxon>Formicidae</taxon>
        <taxon>Myrmicinae</taxon>
        <taxon>Pogonomyrmex</taxon>
    </lineage>
</organism>
<reference evidence="3" key="1">
    <citation type="submission" date="2025-08" db="UniProtKB">
        <authorList>
            <consortium name="RefSeq"/>
        </authorList>
    </citation>
    <scope>IDENTIFICATION</scope>
</reference>
<dbReference type="RefSeq" id="XP_011636295.1">
    <property type="nucleotide sequence ID" value="XM_011637993.2"/>
</dbReference>
<keyword evidence="1" id="KW-1133">Transmembrane helix</keyword>
<accession>A0A6I9W4K5</accession>
<evidence type="ECO:0000313" key="2">
    <source>
        <dbReference type="Proteomes" id="UP000504615"/>
    </source>
</evidence>
<dbReference type="PANTHER" id="PTHR28640">
    <property type="entry name" value="ADP-RIBOSYLATION FACTOR-LIKE PROTEIN 6-INTERACTING PROTEIN 6"/>
    <property type="match status" value="1"/>
</dbReference>
<feature type="transmembrane region" description="Helical" evidence="1">
    <location>
        <begin position="48"/>
        <end position="68"/>
    </location>
</feature>
<feature type="transmembrane region" description="Helical" evidence="1">
    <location>
        <begin position="133"/>
        <end position="153"/>
    </location>
</feature>
<dbReference type="Proteomes" id="UP000504615">
    <property type="component" value="Unplaced"/>
</dbReference>
<dbReference type="OrthoDB" id="10070125at2759"/>
<sequence>MSTRTTMTTTMFGTRTGTTSLTNGNGSLAETQKATPARFWSKIRMTEWTFSLSLLALSLAIVLGKLYVNYGRPLSWQIGNRYSPMFSQMYETIPSISMLSKFDMDNEGLLSASNQYAGATVNGLITFHGKYGWLLRAMISGLALTSFSWFIVYKDSRIPGVNPPFPFSPSRQRIGERSGIHMNYLVGILNGIFCFIYMCL</sequence>
<evidence type="ECO:0000313" key="3">
    <source>
        <dbReference type="RefSeq" id="XP_011636295.1"/>
    </source>
</evidence>
<dbReference type="Pfam" id="PF15062">
    <property type="entry name" value="ARL6IP6"/>
    <property type="match status" value="1"/>
</dbReference>
<feature type="transmembrane region" description="Helical" evidence="1">
    <location>
        <begin position="180"/>
        <end position="198"/>
    </location>
</feature>
<keyword evidence="1" id="KW-0812">Transmembrane</keyword>
<dbReference type="AlphaFoldDB" id="A0A6I9W4K5"/>
<dbReference type="GeneID" id="105426670"/>
<keyword evidence="1" id="KW-0472">Membrane</keyword>
<gene>
    <name evidence="3" type="primary">LOC105426670</name>
</gene>
<evidence type="ECO:0000256" key="1">
    <source>
        <dbReference type="SAM" id="Phobius"/>
    </source>
</evidence>
<name>A0A6I9W4K5_9HYME</name>
<keyword evidence="2" id="KW-1185">Reference proteome</keyword>